<organism evidence="4 5">
    <name type="scientific">Propionibacterium cyclohexanicum</name>
    <dbReference type="NCBI Taxonomy" id="64702"/>
    <lineage>
        <taxon>Bacteria</taxon>
        <taxon>Bacillati</taxon>
        <taxon>Actinomycetota</taxon>
        <taxon>Actinomycetes</taxon>
        <taxon>Propionibacteriales</taxon>
        <taxon>Propionibacteriaceae</taxon>
        <taxon>Propionibacterium</taxon>
    </lineage>
</organism>
<evidence type="ECO:0000256" key="2">
    <source>
        <dbReference type="SAM" id="Phobius"/>
    </source>
</evidence>
<dbReference type="STRING" id="64702.SAMN05443377_11745"/>
<feature type="domain" description="FHA" evidence="3">
    <location>
        <begin position="84"/>
        <end position="134"/>
    </location>
</feature>
<accession>A0A1H9SZF2</accession>
<dbReference type="RefSeq" id="WP_177170150.1">
    <property type="nucleotide sequence ID" value="NZ_FOGZ01000017.1"/>
</dbReference>
<keyword evidence="5" id="KW-1185">Reference proteome</keyword>
<evidence type="ECO:0000313" key="4">
    <source>
        <dbReference type="EMBL" id="SER90410.1"/>
    </source>
</evidence>
<sequence>MSAIVLATLKVAYLLLMWLFVLFVASTIRTDLFGRPVTAEDLALPGARRGRRIRRAEPQPPQLTRLVVTAGQRLGAEVPLEDEVTIGRSADSTLDIDDDYASSRHARLWRDAAGRWVLADLQSTNGTYVNGVKIEEPTVVGGEDVIRIGRSQLKLER</sequence>
<dbReference type="CDD" id="cd00060">
    <property type="entry name" value="FHA"/>
    <property type="match status" value="1"/>
</dbReference>
<feature type="transmembrane region" description="Helical" evidence="2">
    <location>
        <begin position="6"/>
        <end position="25"/>
    </location>
</feature>
<dbReference type="InterPro" id="IPR008984">
    <property type="entry name" value="SMAD_FHA_dom_sf"/>
</dbReference>
<dbReference type="PROSITE" id="PS50006">
    <property type="entry name" value="FHA_DOMAIN"/>
    <property type="match status" value="1"/>
</dbReference>
<dbReference type="InterPro" id="IPR050923">
    <property type="entry name" value="Cell_Proc_Reg/RNA_Proc"/>
</dbReference>
<proteinExistence type="predicted"/>
<name>A0A1H9SZF2_9ACTN</name>
<dbReference type="SMART" id="SM00240">
    <property type="entry name" value="FHA"/>
    <property type="match status" value="1"/>
</dbReference>
<keyword evidence="2" id="KW-0472">Membrane</keyword>
<keyword evidence="1" id="KW-0597">Phosphoprotein</keyword>
<dbReference type="EMBL" id="FOGZ01000017">
    <property type="protein sequence ID" value="SER90410.1"/>
    <property type="molecule type" value="Genomic_DNA"/>
</dbReference>
<dbReference type="Proteomes" id="UP000198815">
    <property type="component" value="Unassembled WGS sequence"/>
</dbReference>
<keyword evidence="2" id="KW-0812">Transmembrane</keyword>
<evidence type="ECO:0000259" key="3">
    <source>
        <dbReference type="PROSITE" id="PS50006"/>
    </source>
</evidence>
<reference evidence="4 5" key="1">
    <citation type="submission" date="2016-10" db="EMBL/GenBank/DDBJ databases">
        <authorList>
            <person name="de Groot N.N."/>
        </authorList>
    </citation>
    <scope>NUCLEOTIDE SEQUENCE [LARGE SCALE GENOMIC DNA]</scope>
    <source>
        <strain evidence="4 5">DSM 16859</strain>
    </source>
</reference>
<dbReference type="InterPro" id="IPR000253">
    <property type="entry name" value="FHA_dom"/>
</dbReference>
<dbReference type="PANTHER" id="PTHR23308">
    <property type="entry name" value="NUCLEAR INHIBITOR OF PROTEIN PHOSPHATASE-1"/>
    <property type="match status" value="1"/>
</dbReference>
<keyword evidence="2" id="KW-1133">Transmembrane helix</keyword>
<dbReference type="Pfam" id="PF00498">
    <property type="entry name" value="FHA"/>
    <property type="match status" value="1"/>
</dbReference>
<evidence type="ECO:0000256" key="1">
    <source>
        <dbReference type="ARBA" id="ARBA00022553"/>
    </source>
</evidence>
<evidence type="ECO:0000313" key="5">
    <source>
        <dbReference type="Proteomes" id="UP000198815"/>
    </source>
</evidence>
<dbReference type="Gene3D" id="2.60.200.20">
    <property type="match status" value="1"/>
</dbReference>
<protein>
    <submittedName>
        <fullName evidence="4">FHA domain-containing protein</fullName>
    </submittedName>
</protein>
<dbReference type="SUPFAM" id="SSF49879">
    <property type="entry name" value="SMAD/FHA domain"/>
    <property type="match status" value="1"/>
</dbReference>
<dbReference type="AlphaFoldDB" id="A0A1H9SZF2"/>
<gene>
    <name evidence="4" type="ORF">SAMN05443377_11745</name>
</gene>